<accession>A0A6L5QEQ3</accession>
<dbReference type="Pfam" id="PF12833">
    <property type="entry name" value="HTH_18"/>
    <property type="match status" value="1"/>
</dbReference>
<evidence type="ECO:0000313" key="6">
    <source>
        <dbReference type="Proteomes" id="UP000481037"/>
    </source>
</evidence>
<dbReference type="InterPro" id="IPR020449">
    <property type="entry name" value="Tscrpt_reg_AraC-type_HTH"/>
</dbReference>
<sequence>MQDDPLSDVLRLVSAHSVVSGGLAAGGAWAIAFPAVGTINFFGILRGSCWLIHEGEAPQRIGAGDIFLRSAHRKLVLCSDPGATPVDLYTVVTNKANGISQLGDGDDFFMLGGKVALDAVSGKLLLDALPATLHIRAGTPHAAGMQWLLRQIVQEQATALPGTAAASAQLVHLLFIQILRAHVADAGPGAASWLRAASDRRLAPVLSMLHAEPGRGWQLAELADAAGMSRASFAAHFKAVAGVAPLAYLAQWRMRLAERALRSEAVTIAVLAQRLGYSSESAFSNAFKRLIGVAPKHYRNAQSGV</sequence>
<dbReference type="PROSITE" id="PS00041">
    <property type="entry name" value="HTH_ARAC_FAMILY_1"/>
    <property type="match status" value="1"/>
</dbReference>
<keyword evidence="6" id="KW-1185">Reference proteome</keyword>
<proteinExistence type="predicted"/>
<dbReference type="SMART" id="SM00342">
    <property type="entry name" value="HTH_ARAC"/>
    <property type="match status" value="1"/>
</dbReference>
<dbReference type="GO" id="GO:0043565">
    <property type="term" value="F:sequence-specific DNA binding"/>
    <property type="evidence" value="ECO:0007669"/>
    <property type="project" value="InterPro"/>
</dbReference>
<evidence type="ECO:0000256" key="1">
    <source>
        <dbReference type="ARBA" id="ARBA00023015"/>
    </source>
</evidence>
<evidence type="ECO:0000259" key="4">
    <source>
        <dbReference type="PROSITE" id="PS01124"/>
    </source>
</evidence>
<dbReference type="PRINTS" id="PR00032">
    <property type="entry name" value="HTHARAC"/>
</dbReference>
<dbReference type="InterPro" id="IPR018062">
    <property type="entry name" value="HTH_AraC-typ_CS"/>
</dbReference>
<gene>
    <name evidence="5" type="ORF">GJ697_09625</name>
</gene>
<dbReference type="AlphaFoldDB" id="A0A6L5QEQ3"/>
<name>A0A6L5QEQ3_9BURK</name>
<dbReference type="RefSeq" id="WP_154363977.1">
    <property type="nucleotide sequence ID" value="NZ_WKJM01000006.1"/>
</dbReference>
<keyword evidence="3" id="KW-0804">Transcription</keyword>
<organism evidence="5 6">
    <name type="scientific">Duganella alba</name>
    <dbReference type="NCBI Taxonomy" id="2666081"/>
    <lineage>
        <taxon>Bacteria</taxon>
        <taxon>Pseudomonadati</taxon>
        <taxon>Pseudomonadota</taxon>
        <taxon>Betaproteobacteria</taxon>
        <taxon>Burkholderiales</taxon>
        <taxon>Oxalobacteraceae</taxon>
        <taxon>Telluria group</taxon>
        <taxon>Duganella</taxon>
    </lineage>
</organism>
<evidence type="ECO:0000256" key="2">
    <source>
        <dbReference type="ARBA" id="ARBA00023125"/>
    </source>
</evidence>
<dbReference type="Pfam" id="PF12852">
    <property type="entry name" value="Cupin_6"/>
    <property type="match status" value="1"/>
</dbReference>
<evidence type="ECO:0000313" key="5">
    <source>
        <dbReference type="EMBL" id="MRX08090.1"/>
    </source>
</evidence>
<dbReference type="InterPro" id="IPR050204">
    <property type="entry name" value="AraC_XylS_family_regulators"/>
</dbReference>
<reference evidence="5 6" key="1">
    <citation type="submission" date="2019-11" db="EMBL/GenBank/DDBJ databases">
        <title>Novel species isolated from a subtropical stream in China.</title>
        <authorList>
            <person name="Lu H."/>
        </authorList>
    </citation>
    <scope>NUCLEOTIDE SEQUENCE [LARGE SCALE GENOMIC DNA]</scope>
    <source>
        <strain evidence="5 6">FT25W</strain>
    </source>
</reference>
<dbReference type="Gene3D" id="1.10.10.60">
    <property type="entry name" value="Homeodomain-like"/>
    <property type="match status" value="2"/>
</dbReference>
<dbReference type="SUPFAM" id="SSF46689">
    <property type="entry name" value="Homeodomain-like"/>
    <property type="match status" value="2"/>
</dbReference>
<keyword evidence="1" id="KW-0805">Transcription regulation</keyword>
<dbReference type="InterPro" id="IPR032783">
    <property type="entry name" value="AraC_lig"/>
</dbReference>
<dbReference type="Proteomes" id="UP000481037">
    <property type="component" value="Unassembled WGS sequence"/>
</dbReference>
<dbReference type="PANTHER" id="PTHR46796">
    <property type="entry name" value="HTH-TYPE TRANSCRIPTIONAL ACTIVATOR RHAS-RELATED"/>
    <property type="match status" value="1"/>
</dbReference>
<keyword evidence="2" id="KW-0238">DNA-binding</keyword>
<feature type="domain" description="HTH araC/xylS-type" evidence="4">
    <location>
        <begin position="203"/>
        <end position="301"/>
    </location>
</feature>
<dbReference type="EMBL" id="WKJM01000006">
    <property type="protein sequence ID" value="MRX08090.1"/>
    <property type="molecule type" value="Genomic_DNA"/>
</dbReference>
<evidence type="ECO:0000256" key="3">
    <source>
        <dbReference type="ARBA" id="ARBA00023163"/>
    </source>
</evidence>
<dbReference type="InterPro" id="IPR009057">
    <property type="entry name" value="Homeodomain-like_sf"/>
</dbReference>
<dbReference type="PROSITE" id="PS01124">
    <property type="entry name" value="HTH_ARAC_FAMILY_2"/>
    <property type="match status" value="1"/>
</dbReference>
<dbReference type="InterPro" id="IPR018060">
    <property type="entry name" value="HTH_AraC"/>
</dbReference>
<dbReference type="GO" id="GO:0003700">
    <property type="term" value="F:DNA-binding transcription factor activity"/>
    <property type="evidence" value="ECO:0007669"/>
    <property type="project" value="InterPro"/>
</dbReference>
<comment type="caution">
    <text evidence="5">The sequence shown here is derived from an EMBL/GenBank/DDBJ whole genome shotgun (WGS) entry which is preliminary data.</text>
</comment>
<protein>
    <submittedName>
        <fullName evidence="5">Helix-turn-helix domain-containing protein</fullName>
    </submittedName>
</protein>
<dbReference type="PANTHER" id="PTHR46796:SF7">
    <property type="entry name" value="ARAC FAMILY TRANSCRIPTIONAL REGULATOR"/>
    <property type="match status" value="1"/>
</dbReference>